<dbReference type="Proteomes" id="UP000030746">
    <property type="component" value="Unassembled WGS sequence"/>
</dbReference>
<dbReference type="GeneID" id="20250948"/>
<name>V4AM17_LOTGI</name>
<feature type="transmembrane region" description="Helical" evidence="1">
    <location>
        <begin position="18"/>
        <end position="36"/>
    </location>
</feature>
<sequence length="133" mass="15083">MDLKAPISTEIEVLTMQFIVKTSVFVLICVATLSLVQSTPINSIIDIDLLPENVACWFICNACYDSQPAEMMYCANHICQVDFINHIIGYMKIGRECSNYEQLMKDVKERRLQKELNKITLGSSSEKMIPVSN</sequence>
<evidence type="ECO:0000313" key="2">
    <source>
        <dbReference type="EMBL" id="ESO98172.1"/>
    </source>
</evidence>
<dbReference type="CTD" id="20250948"/>
<evidence type="ECO:0000256" key="1">
    <source>
        <dbReference type="SAM" id="Phobius"/>
    </source>
</evidence>
<accession>V4AM17</accession>
<dbReference type="KEGG" id="lgi:LOTGIDRAFT_239075"/>
<dbReference type="HOGENOM" id="CLU_1909052_0_0_1"/>
<proteinExistence type="predicted"/>
<keyword evidence="1" id="KW-1133">Transmembrane helix</keyword>
<gene>
    <name evidence="2" type="ORF">LOTGIDRAFT_239075</name>
</gene>
<dbReference type="AlphaFoldDB" id="V4AM17"/>
<dbReference type="OrthoDB" id="6044603at2759"/>
<organism evidence="2 3">
    <name type="scientific">Lottia gigantea</name>
    <name type="common">Giant owl limpet</name>
    <dbReference type="NCBI Taxonomy" id="225164"/>
    <lineage>
        <taxon>Eukaryota</taxon>
        <taxon>Metazoa</taxon>
        <taxon>Spiralia</taxon>
        <taxon>Lophotrochozoa</taxon>
        <taxon>Mollusca</taxon>
        <taxon>Gastropoda</taxon>
        <taxon>Patellogastropoda</taxon>
        <taxon>Lottioidea</taxon>
        <taxon>Lottiidae</taxon>
        <taxon>Lottia</taxon>
    </lineage>
</organism>
<dbReference type="RefSeq" id="XP_009051154.1">
    <property type="nucleotide sequence ID" value="XM_009052906.1"/>
</dbReference>
<keyword evidence="1" id="KW-0812">Transmembrane</keyword>
<reference evidence="2 3" key="1">
    <citation type="journal article" date="2013" name="Nature">
        <title>Insights into bilaterian evolution from three spiralian genomes.</title>
        <authorList>
            <person name="Simakov O."/>
            <person name="Marletaz F."/>
            <person name="Cho S.J."/>
            <person name="Edsinger-Gonzales E."/>
            <person name="Havlak P."/>
            <person name="Hellsten U."/>
            <person name="Kuo D.H."/>
            <person name="Larsson T."/>
            <person name="Lv J."/>
            <person name="Arendt D."/>
            <person name="Savage R."/>
            <person name="Osoegawa K."/>
            <person name="de Jong P."/>
            <person name="Grimwood J."/>
            <person name="Chapman J.A."/>
            <person name="Shapiro H."/>
            <person name="Aerts A."/>
            <person name="Otillar R.P."/>
            <person name="Terry A.Y."/>
            <person name="Boore J.L."/>
            <person name="Grigoriev I.V."/>
            <person name="Lindberg D.R."/>
            <person name="Seaver E.C."/>
            <person name="Weisblat D.A."/>
            <person name="Putnam N.H."/>
            <person name="Rokhsar D.S."/>
        </authorList>
    </citation>
    <scope>NUCLEOTIDE SEQUENCE [LARGE SCALE GENOMIC DNA]</scope>
</reference>
<keyword evidence="3" id="KW-1185">Reference proteome</keyword>
<dbReference type="EMBL" id="KB201263">
    <property type="protein sequence ID" value="ESO98172.1"/>
    <property type="molecule type" value="Genomic_DNA"/>
</dbReference>
<protein>
    <submittedName>
        <fullName evidence="2">Uncharacterized protein</fullName>
    </submittedName>
</protein>
<evidence type="ECO:0000313" key="3">
    <source>
        <dbReference type="Proteomes" id="UP000030746"/>
    </source>
</evidence>
<keyword evidence="1" id="KW-0472">Membrane</keyword>